<evidence type="ECO:0000256" key="1">
    <source>
        <dbReference type="SAM" id="MobiDB-lite"/>
    </source>
</evidence>
<gene>
    <name evidence="2" type="ORF">PCASD_22532</name>
</gene>
<name>A0A2N5THR9_9BASI</name>
<proteinExistence type="predicted"/>
<dbReference type="Proteomes" id="UP000235392">
    <property type="component" value="Unassembled WGS sequence"/>
</dbReference>
<dbReference type="AlphaFoldDB" id="A0A2N5THR9"/>
<feature type="compositionally biased region" description="Polar residues" evidence="1">
    <location>
        <begin position="267"/>
        <end position="276"/>
    </location>
</feature>
<dbReference type="EMBL" id="PGCI01000574">
    <property type="protein sequence ID" value="PLW25045.1"/>
    <property type="molecule type" value="Genomic_DNA"/>
</dbReference>
<evidence type="ECO:0000313" key="3">
    <source>
        <dbReference type="Proteomes" id="UP000235392"/>
    </source>
</evidence>
<feature type="compositionally biased region" description="Polar residues" evidence="1">
    <location>
        <begin position="33"/>
        <end position="49"/>
    </location>
</feature>
<comment type="caution">
    <text evidence="2">The sequence shown here is derived from an EMBL/GenBank/DDBJ whole genome shotgun (WGS) entry which is preliminary data.</text>
</comment>
<evidence type="ECO:0000313" key="2">
    <source>
        <dbReference type="EMBL" id="PLW25045.1"/>
    </source>
</evidence>
<protein>
    <submittedName>
        <fullName evidence="2">Uncharacterized protein</fullName>
    </submittedName>
</protein>
<feature type="region of interest" description="Disordered" evidence="1">
    <location>
        <begin position="1"/>
        <end position="60"/>
    </location>
</feature>
<organism evidence="2 3">
    <name type="scientific">Puccinia coronata f. sp. avenae</name>
    <dbReference type="NCBI Taxonomy" id="200324"/>
    <lineage>
        <taxon>Eukaryota</taxon>
        <taxon>Fungi</taxon>
        <taxon>Dikarya</taxon>
        <taxon>Basidiomycota</taxon>
        <taxon>Pucciniomycotina</taxon>
        <taxon>Pucciniomycetes</taxon>
        <taxon>Pucciniales</taxon>
        <taxon>Pucciniaceae</taxon>
        <taxon>Puccinia</taxon>
    </lineage>
</organism>
<reference evidence="2 3" key="1">
    <citation type="submission" date="2017-11" db="EMBL/GenBank/DDBJ databases">
        <title>De novo assembly and phasing of dikaryotic genomes from two isolates of Puccinia coronata f. sp. avenae, the causal agent of oat crown rust.</title>
        <authorList>
            <person name="Miller M.E."/>
            <person name="Zhang Y."/>
            <person name="Omidvar V."/>
            <person name="Sperschneider J."/>
            <person name="Schwessinger B."/>
            <person name="Raley C."/>
            <person name="Palmer J.M."/>
            <person name="Garnica D."/>
            <person name="Upadhyaya N."/>
            <person name="Rathjen J."/>
            <person name="Taylor J.M."/>
            <person name="Park R.F."/>
            <person name="Dodds P.N."/>
            <person name="Hirsch C.D."/>
            <person name="Kianian S.F."/>
            <person name="Figueroa M."/>
        </authorList>
    </citation>
    <scope>NUCLEOTIDE SEQUENCE [LARGE SCALE GENOMIC DNA]</scope>
    <source>
        <strain evidence="2">12SD80</strain>
    </source>
</reference>
<accession>A0A2N5THR9</accession>
<sequence length="276" mass="30504">MTSDIAPGLESDRRPSRIVGISSPPTKLVDASSGPTTCPAETNRTTPSESHNRSLPRADSTDFNLISRVSPNQKECRATLAKSPLKNGFQDEESPLFVFRLAPHTLEQRFTPEDFSFKTSGLGRSPKKWCMKQIISQLRIKLALSDGTEEMVKSASNPAEDAIFEEKSCLAKGQSALLMTRALLTSQMAETLLPRSKASSKANLYQDVTAILNRRERMDIMTKSSVQIVFPATYPFLLLNSLPPKPKLRPSHLMGNPNDPNYHARGGQQNSFSRKA</sequence>
<feature type="region of interest" description="Disordered" evidence="1">
    <location>
        <begin position="248"/>
        <end position="276"/>
    </location>
</feature>